<reference evidence="1 2" key="1">
    <citation type="submission" date="2023-11" db="EMBL/GenBank/DDBJ databases">
        <authorList>
            <person name="Cook R."/>
            <person name="Crisci M."/>
            <person name="Pye H."/>
            <person name="Adriaenssens E."/>
            <person name="Santini J."/>
        </authorList>
    </citation>
    <scope>NUCLEOTIDE SEQUENCE [LARGE SCALE GENOMIC DNA]</scope>
    <source>
        <strain evidence="1">Lak_Megaphage_RVC_AP3_GC26</strain>
    </source>
</reference>
<sequence length="223" mass="26330">MKIQIRRGVFETNSSSTHSLQITKGSIDSVRDNIFKAIIEQYKENIDNDMFNPLLCIDKENKTFTLTGIYFENGDECGNVYYIISNWIAKLQYIAMALNENAYYIEDYNRDAYGSTYFENEYHDTLLTDTKVYARFVERIKEYTKSKGYDIVHVINNLEHGVYTETIENTDTHVKYFSEHGNNKWITVDEFDKFFDDVMKDENIITFQDIAYAPYNKPKIYIL</sequence>
<proteinExistence type="predicted"/>
<protein>
    <submittedName>
        <fullName evidence="1">Uncharacterized protein</fullName>
    </submittedName>
</protein>
<keyword evidence="2" id="KW-1185">Reference proteome</keyword>
<organism evidence="1 2">
    <name type="scientific">phage Lak_Megaphage_RVC_AP3_GC26</name>
    <dbReference type="NCBI Taxonomy" id="3109225"/>
    <lineage>
        <taxon>Viruses</taxon>
        <taxon>Duplodnaviria</taxon>
        <taxon>Heunggongvirae</taxon>
        <taxon>Uroviricota</taxon>
        <taxon>Caudoviricetes</taxon>
        <taxon>Caudoviricetes code 15 clade</taxon>
    </lineage>
</organism>
<dbReference type="Proteomes" id="UP001348805">
    <property type="component" value="Segment"/>
</dbReference>
<evidence type="ECO:0000313" key="1">
    <source>
        <dbReference type="EMBL" id="WQJ51349.1"/>
    </source>
</evidence>
<name>A0ABZ0YZV0_9CAUD</name>
<evidence type="ECO:0000313" key="2">
    <source>
        <dbReference type="Proteomes" id="UP001348805"/>
    </source>
</evidence>
<accession>A0ABZ0YZV0</accession>
<dbReference type="EMBL" id="OR769219">
    <property type="protein sequence ID" value="WQJ51349.1"/>
    <property type="molecule type" value="Genomic_DNA"/>
</dbReference>